<reference evidence="5 6" key="1">
    <citation type="journal article" date="2018" name="BMC Genomics">
        <title>Genomic evidence for intraspecific hybridization in a clonal and extremely halotolerant yeast.</title>
        <authorList>
            <person name="Gostincar C."/>
            <person name="Stajich J.E."/>
            <person name="Zupancic J."/>
            <person name="Zalar P."/>
            <person name="Gunde-Cimerman N."/>
        </authorList>
    </citation>
    <scope>NUCLEOTIDE SEQUENCE [LARGE SCALE GENOMIC DNA]</scope>
    <source>
        <strain evidence="3 6">EXF-6656</strain>
        <strain evidence="4 5">EXF-6669</strain>
    </source>
</reference>
<evidence type="ECO:0000313" key="5">
    <source>
        <dbReference type="Proteomes" id="UP000271337"/>
    </source>
</evidence>
<dbReference type="Proteomes" id="UP000271337">
    <property type="component" value="Unassembled WGS sequence"/>
</dbReference>
<dbReference type="PANTHER" id="PTHR35391:SF5">
    <property type="entry name" value="DUF6590 DOMAIN-CONTAINING PROTEIN"/>
    <property type="match status" value="1"/>
</dbReference>
<accession>A0A3M7A6W8</accession>
<evidence type="ECO:0000313" key="6">
    <source>
        <dbReference type="Proteomes" id="UP000281245"/>
    </source>
</evidence>
<evidence type="ECO:0000313" key="3">
    <source>
        <dbReference type="EMBL" id="RMX84969.1"/>
    </source>
</evidence>
<dbReference type="OrthoDB" id="3559580at2759"/>
<feature type="compositionally biased region" description="Low complexity" evidence="1">
    <location>
        <begin position="412"/>
        <end position="424"/>
    </location>
</feature>
<sequence>MSLGLLESDGQGTAVRRHTTCYNWAAPIPLERAINLFEAAVTVVTGAPRRKMIHLHDRESFQAFREFLLDLMTPCRKTGEDFVEDHGFGGSRYRRVARAETNVCIIAATGGQITCPELPSAGIRAVMLILGIGYQEEQFFPQYRTRSSTFFTLGKVFSLLWDEKIDQDSKRITALERSTRPVADRSSGSAPKYFLSLKRYFVVIRKGTHYCTALPIMSYGGEGVSAKGCIKNDHAIAFIGPVPPTLRADEHPSPGESPMRRLSIRIVADEHEDLSPTSRIDFGTVYTIHHNVKVKPFGRLHNDSIEPFNQQFFSVWASKSQNSEEGGIGHYGTSDDTTLAATRTAQKEGKQAQRPSSSQHIAIPESAAEAATSHGNDKSLRNESQTFQQLPVGVFSNTQEKRAWEDQTTPPESSLSEESNAAAEQISEQEQYSHRKVRSLLMWSAWHCMIFFDQFLQQRTTLKKGSRQDARPSVLGTELVTGLQSIDEWRDQRARFKLAMNDLNNVLCTDDLMYDQDALRVARGLLEDIEELRSNLRAGARPRTIRPFISIAS</sequence>
<organism evidence="4 5">
    <name type="scientific">Hortaea werneckii</name>
    <name type="common">Black yeast</name>
    <name type="synonym">Cladosporium werneckii</name>
    <dbReference type="NCBI Taxonomy" id="91943"/>
    <lineage>
        <taxon>Eukaryota</taxon>
        <taxon>Fungi</taxon>
        <taxon>Dikarya</taxon>
        <taxon>Ascomycota</taxon>
        <taxon>Pezizomycotina</taxon>
        <taxon>Dothideomycetes</taxon>
        <taxon>Dothideomycetidae</taxon>
        <taxon>Mycosphaerellales</taxon>
        <taxon>Teratosphaeriaceae</taxon>
        <taxon>Hortaea</taxon>
    </lineage>
</organism>
<feature type="region of interest" description="Disordered" evidence="1">
    <location>
        <begin position="398"/>
        <end position="429"/>
    </location>
</feature>
<name>A0A3M7A6W8_HORWE</name>
<dbReference type="AlphaFoldDB" id="A0A3M7A6W8"/>
<dbReference type="InterPro" id="IPR046497">
    <property type="entry name" value="DUF6590"/>
</dbReference>
<dbReference type="EMBL" id="QWIJ01000250">
    <property type="protein sequence ID" value="RMX84969.1"/>
    <property type="molecule type" value="Genomic_DNA"/>
</dbReference>
<evidence type="ECO:0000313" key="4">
    <source>
        <dbReference type="EMBL" id="RMY23010.1"/>
    </source>
</evidence>
<dbReference type="VEuPathDB" id="FungiDB:BTJ68_12202"/>
<dbReference type="EMBL" id="QWIL01000152">
    <property type="protein sequence ID" value="RMY23010.1"/>
    <property type="molecule type" value="Genomic_DNA"/>
</dbReference>
<protein>
    <recommendedName>
        <fullName evidence="2">DUF6590 domain-containing protein</fullName>
    </recommendedName>
</protein>
<dbReference type="Proteomes" id="UP000281245">
    <property type="component" value="Unassembled WGS sequence"/>
</dbReference>
<gene>
    <name evidence="4" type="ORF">D0867_02332</name>
    <name evidence="3" type="ORF">D0869_04180</name>
</gene>
<feature type="region of interest" description="Disordered" evidence="1">
    <location>
        <begin position="343"/>
        <end position="380"/>
    </location>
</feature>
<proteinExistence type="predicted"/>
<feature type="domain" description="DUF6590" evidence="2">
    <location>
        <begin position="148"/>
        <end position="308"/>
    </location>
</feature>
<evidence type="ECO:0000256" key="1">
    <source>
        <dbReference type="SAM" id="MobiDB-lite"/>
    </source>
</evidence>
<comment type="caution">
    <text evidence="4">The sequence shown here is derived from an EMBL/GenBank/DDBJ whole genome shotgun (WGS) entry which is preliminary data.</text>
</comment>
<dbReference type="Pfam" id="PF20233">
    <property type="entry name" value="DUF6590"/>
    <property type="match status" value="1"/>
</dbReference>
<dbReference type="PANTHER" id="PTHR35391">
    <property type="entry name" value="C2H2-TYPE DOMAIN-CONTAINING PROTEIN-RELATED"/>
    <property type="match status" value="1"/>
</dbReference>
<evidence type="ECO:0000259" key="2">
    <source>
        <dbReference type="Pfam" id="PF20233"/>
    </source>
</evidence>